<evidence type="ECO:0000313" key="1">
    <source>
        <dbReference type="EMBL" id="MPL86438.1"/>
    </source>
</evidence>
<reference evidence="1" key="1">
    <citation type="submission" date="2019-08" db="EMBL/GenBank/DDBJ databases">
        <authorList>
            <person name="Kucharzyk K."/>
            <person name="Murdoch R.W."/>
            <person name="Higgins S."/>
            <person name="Loffler F."/>
        </authorList>
    </citation>
    <scope>NUCLEOTIDE SEQUENCE</scope>
</reference>
<name>A0A644V526_9ZZZZ</name>
<organism evidence="1">
    <name type="scientific">bioreactor metagenome</name>
    <dbReference type="NCBI Taxonomy" id="1076179"/>
    <lineage>
        <taxon>unclassified sequences</taxon>
        <taxon>metagenomes</taxon>
        <taxon>ecological metagenomes</taxon>
    </lineage>
</organism>
<dbReference type="AlphaFoldDB" id="A0A644V526"/>
<gene>
    <name evidence="1" type="ORF">SDC9_32418</name>
</gene>
<proteinExistence type="predicted"/>
<protein>
    <submittedName>
        <fullName evidence="1">Uncharacterized protein</fullName>
    </submittedName>
</protein>
<comment type="caution">
    <text evidence="1">The sequence shown here is derived from an EMBL/GenBank/DDBJ whole genome shotgun (WGS) entry which is preliminary data.</text>
</comment>
<dbReference type="EMBL" id="VSSQ01000222">
    <property type="protein sequence ID" value="MPL86438.1"/>
    <property type="molecule type" value="Genomic_DNA"/>
</dbReference>
<sequence>MWESLKEQIQEAGCAKMTGADASAYIKNDQVIFVYEGNRLPIPIAPESAVTIRHIGGGSVKLTYKLIEVLAKIERPE</sequence>
<accession>A0A644V526</accession>